<reference evidence="5 6" key="1">
    <citation type="submission" date="2016-08" db="EMBL/GenBank/DDBJ databases">
        <title>New Insights into Marine Group III Euryarchaeota, from dark to light.</title>
        <authorList>
            <person name="Haro-Moreno J.M."/>
            <person name="Rodriguez-Valera F."/>
            <person name="Lopez-Garcia P."/>
            <person name="Moreira D."/>
            <person name="Martin-Cuadrado A.B."/>
        </authorList>
    </citation>
    <scope>NUCLEOTIDE SEQUENCE [LARGE SCALE GENOMIC DNA]</scope>
    <source>
        <strain evidence="5">CG-Epi1</strain>
    </source>
</reference>
<keyword evidence="3" id="KW-0067">ATP-binding</keyword>
<organism evidence="5 6">
    <name type="scientific">Marine Group III euryarchaeote CG-Epi1</name>
    <dbReference type="NCBI Taxonomy" id="1888995"/>
    <lineage>
        <taxon>Archaea</taxon>
        <taxon>Methanobacteriati</taxon>
        <taxon>Thermoplasmatota</taxon>
        <taxon>Thermoplasmata</taxon>
        <taxon>Candidatus Thermoprofundales</taxon>
    </lineage>
</organism>
<proteinExistence type="predicted"/>
<dbReference type="CDD" id="cd03230">
    <property type="entry name" value="ABC_DR_subfamily_A"/>
    <property type="match status" value="1"/>
</dbReference>
<dbReference type="STRING" id="1888995.BD935_04940"/>
<dbReference type="GO" id="GO:0005524">
    <property type="term" value="F:ATP binding"/>
    <property type="evidence" value="ECO:0007669"/>
    <property type="project" value="UniProtKB-KW"/>
</dbReference>
<dbReference type="SUPFAM" id="SSF52540">
    <property type="entry name" value="P-loop containing nucleoside triphosphate hydrolases"/>
    <property type="match status" value="1"/>
</dbReference>
<evidence type="ECO:0000256" key="1">
    <source>
        <dbReference type="ARBA" id="ARBA00022448"/>
    </source>
</evidence>
<dbReference type="PANTHER" id="PTHR42939">
    <property type="entry name" value="ABC TRANSPORTER ATP-BINDING PROTEIN ALBC-RELATED"/>
    <property type="match status" value="1"/>
</dbReference>
<comment type="caution">
    <text evidence="5">The sequence shown here is derived from an EMBL/GenBank/DDBJ whole genome shotgun (WGS) entry which is preliminary data.</text>
</comment>
<evidence type="ECO:0000313" key="6">
    <source>
        <dbReference type="Proteomes" id="UP000183080"/>
    </source>
</evidence>
<keyword evidence="1" id="KW-0813">Transport</keyword>
<dbReference type="PANTHER" id="PTHR42939:SF1">
    <property type="entry name" value="ABC TRANSPORTER ATP-BINDING PROTEIN ALBC-RELATED"/>
    <property type="match status" value="1"/>
</dbReference>
<dbReference type="InterPro" id="IPR051782">
    <property type="entry name" value="ABC_Transporter_VariousFunc"/>
</dbReference>
<gene>
    <name evidence="5" type="ORF">BD935_04940</name>
</gene>
<dbReference type="SMART" id="SM00382">
    <property type="entry name" value="AAA"/>
    <property type="match status" value="1"/>
</dbReference>
<dbReference type="GO" id="GO:0016887">
    <property type="term" value="F:ATP hydrolysis activity"/>
    <property type="evidence" value="ECO:0007669"/>
    <property type="project" value="InterPro"/>
</dbReference>
<evidence type="ECO:0000313" key="5">
    <source>
        <dbReference type="EMBL" id="OIR20563.1"/>
    </source>
</evidence>
<evidence type="ECO:0000256" key="2">
    <source>
        <dbReference type="ARBA" id="ARBA00022741"/>
    </source>
</evidence>
<dbReference type="Pfam" id="PF00005">
    <property type="entry name" value="ABC_tran"/>
    <property type="match status" value="1"/>
</dbReference>
<dbReference type="InterPro" id="IPR027417">
    <property type="entry name" value="P-loop_NTPase"/>
</dbReference>
<sequence>MIKLRNFFKSFGPKNVLRSLDLDIDSGEIVVIKGKNGSGKTTLLKALSTLEKPDDYDLAEIDEFDLVSNSEEIRSRVGFLSHNPPFYPELSGLENLDFWLDLHPAEYGLDYASEMLAKVGLIMFKDDMAGNYSRGMIQRLGFAIAIAHSPTTLLLDEPFTGLDDEGSEIIEQHLLRLKEDGCSILLSSHDDISFADRTLELDQGALK</sequence>
<name>A0A1J5TK93_9ARCH</name>
<evidence type="ECO:0000259" key="4">
    <source>
        <dbReference type="PROSITE" id="PS50893"/>
    </source>
</evidence>
<feature type="domain" description="ABC transporter" evidence="4">
    <location>
        <begin position="2"/>
        <end position="207"/>
    </location>
</feature>
<accession>A0A1J5TK93</accession>
<protein>
    <recommendedName>
        <fullName evidence="4">ABC transporter domain-containing protein</fullName>
    </recommendedName>
</protein>
<dbReference type="InterPro" id="IPR003439">
    <property type="entry name" value="ABC_transporter-like_ATP-bd"/>
</dbReference>
<dbReference type="InterPro" id="IPR003593">
    <property type="entry name" value="AAA+_ATPase"/>
</dbReference>
<keyword evidence="2" id="KW-0547">Nucleotide-binding</keyword>
<evidence type="ECO:0000256" key="3">
    <source>
        <dbReference type="ARBA" id="ARBA00022840"/>
    </source>
</evidence>
<dbReference type="PROSITE" id="PS50893">
    <property type="entry name" value="ABC_TRANSPORTER_2"/>
    <property type="match status" value="1"/>
</dbReference>
<dbReference type="AlphaFoldDB" id="A0A1J5TK93"/>
<dbReference type="EMBL" id="MIZA01000011">
    <property type="protein sequence ID" value="OIR20563.1"/>
    <property type="molecule type" value="Genomic_DNA"/>
</dbReference>
<dbReference type="Gene3D" id="3.40.50.300">
    <property type="entry name" value="P-loop containing nucleotide triphosphate hydrolases"/>
    <property type="match status" value="1"/>
</dbReference>
<dbReference type="Proteomes" id="UP000183080">
    <property type="component" value="Unassembled WGS sequence"/>
</dbReference>